<organism evidence="3 4">
    <name type="scientific">Solibaculum intestinale</name>
    <dbReference type="NCBI Taxonomy" id="3133165"/>
    <lineage>
        <taxon>Bacteria</taxon>
        <taxon>Bacillati</taxon>
        <taxon>Bacillota</taxon>
        <taxon>Clostridia</taxon>
        <taxon>Eubacteriales</taxon>
        <taxon>Oscillospiraceae</taxon>
        <taxon>Solibaculum</taxon>
    </lineage>
</organism>
<accession>A0ABV1E016</accession>
<gene>
    <name evidence="3" type="ORF">WMO26_04355</name>
</gene>
<dbReference type="Proteomes" id="UP001489509">
    <property type="component" value="Unassembled WGS sequence"/>
</dbReference>
<keyword evidence="1" id="KW-0238">DNA-binding</keyword>
<evidence type="ECO:0000313" key="4">
    <source>
        <dbReference type="Proteomes" id="UP001489509"/>
    </source>
</evidence>
<dbReference type="PANTHER" id="PTHR46558:SF14">
    <property type="entry name" value="HTH-TYPE TRANSCRIPTIONAL REGULATOR ANSR"/>
    <property type="match status" value="1"/>
</dbReference>
<dbReference type="PANTHER" id="PTHR46558">
    <property type="entry name" value="TRACRIPTIONAL REGULATORY PROTEIN-RELATED-RELATED"/>
    <property type="match status" value="1"/>
</dbReference>
<dbReference type="Gene3D" id="1.10.260.40">
    <property type="entry name" value="lambda repressor-like DNA-binding domains"/>
    <property type="match status" value="1"/>
</dbReference>
<dbReference type="InterPro" id="IPR010982">
    <property type="entry name" value="Lambda_DNA-bd_dom_sf"/>
</dbReference>
<name>A0ABV1E016_9FIRM</name>
<dbReference type="Pfam" id="PF01381">
    <property type="entry name" value="HTH_3"/>
    <property type="match status" value="1"/>
</dbReference>
<dbReference type="SUPFAM" id="SSF47413">
    <property type="entry name" value="lambda repressor-like DNA-binding domains"/>
    <property type="match status" value="1"/>
</dbReference>
<protein>
    <submittedName>
        <fullName evidence="3">Helix-turn-helix transcriptional regulator</fullName>
    </submittedName>
</protein>
<keyword evidence="4" id="KW-1185">Reference proteome</keyword>
<evidence type="ECO:0000256" key="1">
    <source>
        <dbReference type="ARBA" id="ARBA00023125"/>
    </source>
</evidence>
<feature type="domain" description="HTH cro/C1-type" evidence="2">
    <location>
        <begin position="9"/>
        <end position="63"/>
    </location>
</feature>
<dbReference type="InterPro" id="IPR001387">
    <property type="entry name" value="Cro/C1-type_HTH"/>
</dbReference>
<comment type="caution">
    <text evidence="3">The sequence shown here is derived from an EMBL/GenBank/DDBJ whole genome shotgun (WGS) entry which is preliminary data.</text>
</comment>
<dbReference type="EMBL" id="JBBMFD010000004">
    <property type="protein sequence ID" value="MEQ2440055.1"/>
    <property type="molecule type" value="Genomic_DNA"/>
</dbReference>
<dbReference type="CDD" id="cd00093">
    <property type="entry name" value="HTH_XRE"/>
    <property type="match status" value="1"/>
</dbReference>
<dbReference type="SMART" id="SM00530">
    <property type="entry name" value="HTH_XRE"/>
    <property type="match status" value="1"/>
</dbReference>
<sequence length="80" mass="9653">MFVLIYERIRALREDRDWTQQYVADQIFVNRRTYSAYENGVNTMSPEILCRLADLFDTSVDFLLNRTDDPKPPVRPKRRR</sequence>
<dbReference type="PROSITE" id="PS50943">
    <property type="entry name" value="HTH_CROC1"/>
    <property type="match status" value="1"/>
</dbReference>
<proteinExistence type="predicted"/>
<evidence type="ECO:0000313" key="3">
    <source>
        <dbReference type="EMBL" id="MEQ2440055.1"/>
    </source>
</evidence>
<reference evidence="3 4" key="1">
    <citation type="submission" date="2024-03" db="EMBL/GenBank/DDBJ databases">
        <title>Human intestinal bacterial collection.</title>
        <authorList>
            <person name="Pauvert C."/>
            <person name="Hitch T.C.A."/>
            <person name="Clavel T."/>
        </authorList>
    </citation>
    <scope>NUCLEOTIDE SEQUENCE [LARGE SCALE GENOMIC DNA]</scope>
    <source>
        <strain evidence="3 4">CLA-JM-H44</strain>
    </source>
</reference>
<evidence type="ECO:0000259" key="2">
    <source>
        <dbReference type="PROSITE" id="PS50943"/>
    </source>
</evidence>